<reference evidence="2" key="1">
    <citation type="submission" date="2024-07" db="EMBL/GenBank/DDBJ databases">
        <authorList>
            <person name="Yu S.T."/>
        </authorList>
    </citation>
    <scope>NUCLEOTIDE SEQUENCE</scope>
    <source>
        <strain evidence="2">R39</strain>
    </source>
</reference>
<dbReference type="AlphaFoldDB" id="A0AB39QNV4"/>
<dbReference type="Pfam" id="PF07883">
    <property type="entry name" value="Cupin_2"/>
    <property type="match status" value="1"/>
</dbReference>
<dbReference type="PANTHER" id="PTHR36440:SF1">
    <property type="entry name" value="PUTATIVE (AFU_ORTHOLOGUE AFUA_8G07350)-RELATED"/>
    <property type="match status" value="1"/>
</dbReference>
<dbReference type="RefSeq" id="WP_369222928.1">
    <property type="nucleotide sequence ID" value="NZ_CP163441.1"/>
</dbReference>
<name>A0AB39QNV4_9ACTN</name>
<feature type="domain" description="Cupin type-2" evidence="1">
    <location>
        <begin position="51"/>
        <end position="112"/>
    </location>
</feature>
<evidence type="ECO:0000313" key="2">
    <source>
        <dbReference type="EMBL" id="XDQ43901.1"/>
    </source>
</evidence>
<dbReference type="Gene3D" id="2.60.120.10">
    <property type="entry name" value="Jelly Rolls"/>
    <property type="match status" value="1"/>
</dbReference>
<dbReference type="InterPro" id="IPR011051">
    <property type="entry name" value="RmlC_Cupin_sf"/>
</dbReference>
<dbReference type="PANTHER" id="PTHR36440">
    <property type="entry name" value="PUTATIVE (AFU_ORTHOLOGUE AFUA_8G07350)-RELATED"/>
    <property type="match status" value="1"/>
</dbReference>
<accession>A0AB39QNV4</accession>
<dbReference type="InterPro" id="IPR013096">
    <property type="entry name" value="Cupin_2"/>
</dbReference>
<gene>
    <name evidence="2" type="ORF">AB5J52_17400</name>
</gene>
<protein>
    <submittedName>
        <fullName evidence="2">Cupin domain-containing protein</fullName>
    </submittedName>
</protein>
<proteinExistence type="predicted"/>
<evidence type="ECO:0000259" key="1">
    <source>
        <dbReference type="Pfam" id="PF07883"/>
    </source>
</evidence>
<sequence length="165" mass="17798">MTSGAHLTGFFPTFGPAPEREPFWFLGGQARILLPGTATDNRLSLMEFADPAGHAPPHHVHEDEDEVWFVLDGEVTFFVGDQRHDLVPGQVAYGPRGVPHSYLVRSPAGARIAVLFSPACIEEYFRANGTPVAEAGDLPPEFDLAAVVASAEPFHLRVTGPPRSG</sequence>
<dbReference type="InterPro" id="IPR053146">
    <property type="entry name" value="QDO-like"/>
</dbReference>
<dbReference type="SUPFAM" id="SSF51182">
    <property type="entry name" value="RmlC-like cupins"/>
    <property type="match status" value="1"/>
</dbReference>
<dbReference type="InterPro" id="IPR014710">
    <property type="entry name" value="RmlC-like_jellyroll"/>
</dbReference>
<organism evidence="2">
    <name type="scientific">Streptomyces sp. R39</name>
    <dbReference type="NCBI Taxonomy" id="3238631"/>
    <lineage>
        <taxon>Bacteria</taxon>
        <taxon>Bacillati</taxon>
        <taxon>Actinomycetota</taxon>
        <taxon>Actinomycetes</taxon>
        <taxon>Kitasatosporales</taxon>
        <taxon>Streptomycetaceae</taxon>
        <taxon>Streptomyces</taxon>
    </lineage>
</organism>
<dbReference type="EMBL" id="CP163441">
    <property type="protein sequence ID" value="XDQ43901.1"/>
    <property type="molecule type" value="Genomic_DNA"/>
</dbReference>